<dbReference type="InterPro" id="IPR038906">
    <property type="entry name" value="TTC36"/>
</dbReference>
<dbReference type="EMBL" id="KQ964515">
    <property type="protein sequence ID" value="KXN70005.1"/>
    <property type="molecule type" value="Genomic_DNA"/>
</dbReference>
<proteinExistence type="inferred from homology"/>
<dbReference type="OrthoDB" id="539634at2759"/>
<evidence type="ECO:0000256" key="1">
    <source>
        <dbReference type="ARBA" id="ARBA00006995"/>
    </source>
</evidence>
<name>A0A137P4T3_CONC2</name>
<dbReference type="PANTHER" id="PTHR21405:SF0">
    <property type="entry name" value="TETRATRICOPEPTIDE REPEAT PROTEIN 36"/>
    <property type="match status" value="1"/>
</dbReference>
<protein>
    <submittedName>
        <fullName evidence="4">TPR repeat-containing protein</fullName>
    </submittedName>
</protein>
<dbReference type="SUPFAM" id="SSF48452">
    <property type="entry name" value="TPR-like"/>
    <property type="match status" value="1"/>
</dbReference>
<evidence type="ECO:0000313" key="4">
    <source>
        <dbReference type="EMBL" id="KXN70005.1"/>
    </source>
</evidence>
<keyword evidence="5" id="KW-1185">Reference proteome</keyword>
<dbReference type="Gene3D" id="1.25.40.10">
    <property type="entry name" value="Tetratricopeptide repeat domain"/>
    <property type="match status" value="1"/>
</dbReference>
<dbReference type="PANTHER" id="PTHR21405">
    <property type="entry name" value="CDNA SEQUENCE BC021608"/>
    <property type="match status" value="1"/>
</dbReference>
<evidence type="ECO:0000313" key="5">
    <source>
        <dbReference type="Proteomes" id="UP000070444"/>
    </source>
</evidence>
<dbReference type="PROSITE" id="PS50005">
    <property type="entry name" value="TPR"/>
    <property type="match status" value="1"/>
</dbReference>
<dbReference type="GO" id="GO:0006570">
    <property type="term" value="P:tyrosine metabolic process"/>
    <property type="evidence" value="ECO:0007669"/>
    <property type="project" value="TreeGrafter"/>
</dbReference>
<dbReference type="STRING" id="796925.A0A137P4T3"/>
<dbReference type="InterPro" id="IPR011990">
    <property type="entry name" value="TPR-like_helical_dom_sf"/>
</dbReference>
<dbReference type="AlphaFoldDB" id="A0A137P4T3"/>
<feature type="region of interest" description="Disordered" evidence="3">
    <location>
        <begin position="23"/>
        <end position="43"/>
    </location>
</feature>
<evidence type="ECO:0000256" key="2">
    <source>
        <dbReference type="PROSITE-ProRule" id="PRU00339"/>
    </source>
</evidence>
<reference evidence="4 5" key="1">
    <citation type="journal article" date="2015" name="Genome Biol. Evol.">
        <title>Phylogenomic analyses indicate that early fungi evolved digesting cell walls of algal ancestors of land plants.</title>
        <authorList>
            <person name="Chang Y."/>
            <person name="Wang S."/>
            <person name="Sekimoto S."/>
            <person name="Aerts A.L."/>
            <person name="Choi C."/>
            <person name="Clum A."/>
            <person name="LaButti K.M."/>
            <person name="Lindquist E.A."/>
            <person name="Yee Ngan C."/>
            <person name="Ohm R.A."/>
            <person name="Salamov A.A."/>
            <person name="Grigoriev I.V."/>
            <person name="Spatafora J.W."/>
            <person name="Berbee M.L."/>
        </authorList>
    </citation>
    <scope>NUCLEOTIDE SEQUENCE [LARGE SCALE GENOMIC DNA]</scope>
    <source>
        <strain evidence="4 5">NRRL 28638</strain>
    </source>
</reference>
<comment type="similarity">
    <text evidence="1">Belongs to the TTC36 family.</text>
</comment>
<organism evidence="4 5">
    <name type="scientific">Conidiobolus coronatus (strain ATCC 28846 / CBS 209.66 / NRRL 28638)</name>
    <name type="common">Delacroixia coronata</name>
    <dbReference type="NCBI Taxonomy" id="796925"/>
    <lineage>
        <taxon>Eukaryota</taxon>
        <taxon>Fungi</taxon>
        <taxon>Fungi incertae sedis</taxon>
        <taxon>Zoopagomycota</taxon>
        <taxon>Entomophthoromycotina</taxon>
        <taxon>Entomophthoromycetes</taxon>
        <taxon>Entomophthorales</taxon>
        <taxon>Ancylistaceae</taxon>
        <taxon>Conidiobolus</taxon>
    </lineage>
</organism>
<feature type="repeat" description="TPR" evidence="2">
    <location>
        <begin position="55"/>
        <end position="88"/>
    </location>
</feature>
<dbReference type="SMART" id="SM00028">
    <property type="entry name" value="TPR"/>
    <property type="match status" value="2"/>
</dbReference>
<evidence type="ECO:0000256" key="3">
    <source>
        <dbReference type="SAM" id="MobiDB-lite"/>
    </source>
</evidence>
<accession>A0A137P4T3</accession>
<dbReference type="InterPro" id="IPR019734">
    <property type="entry name" value="TPR_rpt"/>
</dbReference>
<dbReference type="Proteomes" id="UP000070444">
    <property type="component" value="Unassembled WGS sequence"/>
</dbReference>
<dbReference type="OMA" id="CNQMLCE"/>
<gene>
    <name evidence="4" type="ORF">CONCODRAFT_79025</name>
</gene>
<sequence length="191" mass="21263">MTQNTATNNTLGENDLNILEKIFDPEGMTSAPPQKKPELPEGPTLNLDASVLQKIKALEVEGIKFAEEGSLDSAIEKFTEIIKLEPKYSSAYNNRAQAYRMSNKMENCLEDLDSAIKFGLETHDNNTLKQAYTQRGLIRKTRGEDELALQDFELGSKFGNALAKKIAVQENPYAKLCSAMVKEMMANAKQI</sequence>
<keyword evidence="2" id="KW-0802">TPR repeat</keyword>